<evidence type="ECO:0000313" key="2">
    <source>
        <dbReference type="Proteomes" id="UP000322234"/>
    </source>
</evidence>
<protein>
    <submittedName>
        <fullName evidence="1">Uncharacterized protein</fullName>
    </submittedName>
</protein>
<dbReference type="Proteomes" id="UP000322234">
    <property type="component" value="Unassembled WGS sequence"/>
</dbReference>
<dbReference type="AlphaFoldDB" id="A0A6B0RRP9"/>
<accession>A0A6B0RRP9</accession>
<gene>
    <name evidence="1" type="ORF">E5288_WYG016025</name>
</gene>
<dbReference type="EMBL" id="VBQZ03000064">
    <property type="protein sequence ID" value="MXQ90596.1"/>
    <property type="molecule type" value="Genomic_DNA"/>
</dbReference>
<name>A0A6B0RRP9_9CETA</name>
<reference evidence="1" key="1">
    <citation type="submission" date="2019-10" db="EMBL/GenBank/DDBJ databases">
        <title>The sequence and de novo assembly of the wild yak genome.</title>
        <authorList>
            <person name="Liu Y."/>
        </authorList>
    </citation>
    <scope>NUCLEOTIDE SEQUENCE [LARGE SCALE GENOMIC DNA]</scope>
    <source>
        <strain evidence="1">WY2019</strain>
    </source>
</reference>
<sequence>MAPMLALSEGPLSRLVVRILARQLLRSLGTDRGYREARHVPELSDDSSHVGGVILCRLPLAPPQRWLASLLSQLAAGAPSPKRIRQ</sequence>
<keyword evidence="2" id="KW-1185">Reference proteome</keyword>
<proteinExistence type="predicted"/>
<comment type="caution">
    <text evidence="1">The sequence shown here is derived from an EMBL/GenBank/DDBJ whole genome shotgun (WGS) entry which is preliminary data.</text>
</comment>
<evidence type="ECO:0000313" key="1">
    <source>
        <dbReference type="EMBL" id="MXQ90596.1"/>
    </source>
</evidence>
<organism evidence="1 2">
    <name type="scientific">Bos mutus</name>
    <name type="common">wild yak</name>
    <dbReference type="NCBI Taxonomy" id="72004"/>
    <lineage>
        <taxon>Eukaryota</taxon>
        <taxon>Metazoa</taxon>
        <taxon>Chordata</taxon>
        <taxon>Craniata</taxon>
        <taxon>Vertebrata</taxon>
        <taxon>Euteleostomi</taxon>
        <taxon>Mammalia</taxon>
        <taxon>Eutheria</taxon>
        <taxon>Laurasiatheria</taxon>
        <taxon>Artiodactyla</taxon>
        <taxon>Ruminantia</taxon>
        <taxon>Pecora</taxon>
        <taxon>Bovidae</taxon>
        <taxon>Bovinae</taxon>
        <taxon>Bos</taxon>
    </lineage>
</organism>